<dbReference type="Proteomes" id="UP001165565">
    <property type="component" value="Unassembled WGS sequence"/>
</dbReference>
<organism evidence="2 3">
    <name type="scientific">Sphingomonas lycopersici</name>
    <dbReference type="NCBI Taxonomy" id="2951807"/>
    <lineage>
        <taxon>Bacteria</taxon>
        <taxon>Pseudomonadati</taxon>
        <taxon>Pseudomonadota</taxon>
        <taxon>Alphaproteobacteria</taxon>
        <taxon>Sphingomonadales</taxon>
        <taxon>Sphingomonadaceae</taxon>
        <taxon>Sphingomonas</taxon>
    </lineage>
</organism>
<feature type="chain" id="PRO_5041343232" evidence="1">
    <location>
        <begin position="19"/>
        <end position="156"/>
    </location>
</feature>
<dbReference type="Pfam" id="PF11005">
    <property type="entry name" value="DUF2844"/>
    <property type="match status" value="1"/>
</dbReference>
<comment type="caution">
    <text evidence="2">The sequence shown here is derived from an EMBL/GenBank/DDBJ whole genome shotgun (WGS) entry which is preliminary data.</text>
</comment>
<keyword evidence="3" id="KW-1185">Reference proteome</keyword>
<protein>
    <submittedName>
        <fullName evidence="2">DUF2844 domain-containing protein</fullName>
    </submittedName>
</protein>
<proteinExistence type="predicted"/>
<reference evidence="2" key="1">
    <citation type="submission" date="2022-06" db="EMBL/GenBank/DDBJ databases">
        <title>Sphingomonas sp. nov. isolated from rhizosphere soil of tomato.</title>
        <authorList>
            <person name="Dong H."/>
            <person name="Gao R."/>
        </authorList>
    </citation>
    <scope>NUCLEOTIDE SEQUENCE</scope>
    <source>
        <strain evidence="2">MMSM24</strain>
    </source>
</reference>
<sequence>MGGARVCAAFFALIFAFAATDDAVAGLGQPGASIARDRARMAATTQTARTIAGGVEHRMTLANGTLVKEIENVAGAVVAVAWRGPGRPDLRQLLGAQYFATFQEAANTGHGRIRMRRAPRVHRNGIVIQTGGHPAAFWGIAYLPGQLPAGFDPNAF</sequence>
<keyword evidence="1" id="KW-0732">Signal</keyword>
<evidence type="ECO:0000313" key="3">
    <source>
        <dbReference type="Proteomes" id="UP001165565"/>
    </source>
</evidence>
<evidence type="ECO:0000256" key="1">
    <source>
        <dbReference type="SAM" id="SignalP"/>
    </source>
</evidence>
<feature type="signal peptide" evidence="1">
    <location>
        <begin position="1"/>
        <end position="18"/>
    </location>
</feature>
<dbReference type="EMBL" id="JANFAV010000001">
    <property type="protein sequence ID" value="MCW6533443.1"/>
    <property type="molecule type" value="Genomic_DNA"/>
</dbReference>
<accession>A0AA41ZCZ2</accession>
<dbReference type="RefSeq" id="WP_265267474.1">
    <property type="nucleotide sequence ID" value="NZ_JANFAV010000001.1"/>
</dbReference>
<dbReference type="InterPro" id="IPR021267">
    <property type="entry name" value="DUF2844"/>
</dbReference>
<gene>
    <name evidence="2" type="ORF">NEE01_01455</name>
</gene>
<evidence type="ECO:0000313" key="2">
    <source>
        <dbReference type="EMBL" id="MCW6533443.1"/>
    </source>
</evidence>
<dbReference type="AlphaFoldDB" id="A0AA41ZCZ2"/>
<name>A0AA41ZCZ2_9SPHN</name>